<protein>
    <submittedName>
        <fullName evidence="1">Uncharacterized protein</fullName>
    </submittedName>
</protein>
<proteinExistence type="predicted"/>
<sequence length="31" mass="3883">MKLIVHNIMLEQIYHKLFYYAFSLIILRQSR</sequence>
<evidence type="ECO:0000313" key="1">
    <source>
        <dbReference type="EMBL" id="SVD56096.1"/>
    </source>
</evidence>
<name>A0A382WB43_9ZZZZ</name>
<dbReference type="EMBL" id="UINC01158511">
    <property type="protein sequence ID" value="SVD56096.1"/>
    <property type="molecule type" value="Genomic_DNA"/>
</dbReference>
<gene>
    <name evidence="1" type="ORF">METZ01_LOCUS408950</name>
</gene>
<accession>A0A382WB43</accession>
<dbReference type="AlphaFoldDB" id="A0A382WB43"/>
<feature type="non-terminal residue" evidence="1">
    <location>
        <position position="31"/>
    </location>
</feature>
<reference evidence="1" key="1">
    <citation type="submission" date="2018-05" db="EMBL/GenBank/DDBJ databases">
        <authorList>
            <person name="Lanie J.A."/>
            <person name="Ng W.-L."/>
            <person name="Kazmierczak K.M."/>
            <person name="Andrzejewski T.M."/>
            <person name="Davidsen T.M."/>
            <person name="Wayne K.J."/>
            <person name="Tettelin H."/>
            <person name="Glass J.I."/>
            <person name="Rusch D."/>
            <person name="Podicherti R."/>
            <person name="Tsui H.-C.T."/>
            <person name="Winkler M.E."/>
        </authorList>
    </citation>
    <scope>NUCLEOTIDE SEQUENCE</scope>
</reference>
<organism evidence="1">
    <name type="scientific">marine metagenome</name>
    <dbReference type="NCBI Taxonomy" id="408172"/>
    <lineage>
        <taxon>unclassified sequences</taxon>
        <taxon>metagenomes</taxon>
        <taxon>ecological metagenomes</taxon>
    </lineage>
</organism>